<keyword evidence="7" id="KW-1185">Reference proteome</keyword>
<dbReference type="GO" id="GO:0000160">
    <property type="term" value="P:phosphorelay signal transduction system"/>
    <property type="evidence" value="ECO:0007669"/>
    <property type="project" value="InterPro"/>
</dbReference>
<organism evidence="6 7">
    <name type="scientific">Telmatocola sphagniphila</name>
    <dbReference type="NCBI Taxonomy" id="1123043"/>
    <lineage>
        <taxon>Bacteria</taxon>
        <taxon>Pseudomonadati</taxon>
        <taxon>Planctomycetota</taxon>
        <taxon>Planctomycetia</taxon>
        <taxon>Gemmatales</taxon>
        <taxon>Gemmataceae</taxon>
    </lineage>
</organism>
<sequence length="502" mass="55848">MHQSSDNHPVPFEVIFADPLQRGDQILSALAKGIVVLDTRLKITWTNDHFLKWCNGSPLGKPLMEALGELEAIPVKQIPFEAALAGDTIQFRVQLQGKHYLNITIWPVREDNKIVELVALCDDVTAEVLRQQKLDALHRAGQELAILDPDQLSEMNVECRVDLLKQNVRRDIHNLLHYDVIEIRLLDRTTGRLNPLLEEGMTSEAAKRELYAKIEGNGVTGYVAATGMSYLCLDTANDPYFIEGSPNARSSMTVPIIFQDQVIGTFNVESPRVNAFGAEDLQFAELFSRELAQTLYTLNLLSAQQNSTATQAIEAVNREIALPADELLAIASKLLDQAKEMNSEWLEPLRKIISDTRAIKEKIQIVGENFAGTRANLSSKRLRGMHVLVIDSDERIRKSAHMMLERLGCQVETAATATEGIALAHNGSYEGVLMDIRHSDMGGYAAFRTVKDALPSAQIALMASFGYDSSHTIVKARQDGLRHVIFKPFRLEQLLKVLISAS</sequence>
<evidence type="ECO:0000313" key="7">
    <source>
        <dbReference type="Proteomes" id="UP000676194"/>
    </source>
</evidence>
<protein>
    <submittedName>
        <fullName evidence="6">Response regulator</fullName>
    </submittedName>
</protein>
<dbReference type="SMART" id="SM00065">
    <property type="entry name" value="GAF"/>
    <property type="match status" value="1"/>
</dbReference>
<dbReference type="InterPro" id="IPR003018">
    <property type="entry name" value="GAF"/>
</dbReference>
<dbReference type="Pfam" id="PF01590">
    <property type="entry name" value="GAF"/>
    <property type="match status" value="1"/>
</dbReference>
<keyword evidence="3" id="KW-0418">Kinase</keyword>
<dbReference type="InterPro" id="IPR029016">
    <property type="entry name" value="GAF-like_dom_sf"/>
</dbReference>
<dbReference type="InterPro" id="IPR050595">
    <property type="entry name" value="Bact_response_regulator"/>
</dbReference>
<dbReference type="RefSeq" id="WP_213495614.1">
    <property type="nucleotide sequence ID" value="NZ_CP074694.1"/>
</dbReference>
<proteinExistence type="predicted"/>
<keyword evidence="1 4" id="KW-0597">Phosphoprotein</keyword>
<dbReference type="Gene3D" id="3.30.450.20">
    <property type="entry name" value="PAS domain"/>
    <property type="match status" value="1"/>
</dbReference>
<evidence type="ECO:0000256" key="4">
    <source>
        <dbReference type="PROSITE-ProRule" id="PRU00169"/>
    </source>
</evidence>
<evidence type="ECO:0000259" key="5">
    <source>
        <dbReference type="PROSITE" id="PS50110"/>
    </source>
</evidence>
<dbReference type="Gene3D" id="3.30.450.40">
    <property type="match status" value="1"/>
</dbReference>
<reference evidence="6" key="1">
    <citation type="submission" date="2021-05" db="EMBL/GenBank/DDBJ databases">
        <title>Complete genome sequence of the cellulolytic planctomycete Telmatocola sphagniphila SP2T and characterization of the first cellulase from planctomycetes.</title>
        <authorList>
            <person name="Rakitin A.L."/>
            <person name="Beletsky A.V."/>
            <person name="Naumoff D.G."/>
            <person name="Kulichevskaya I.S."/>
            <person name="Mardanov A.V."/>
            <person name="Ravin N.V."/>
            <person name="Dedysh S.N."/>
        </authorList>
    </citation>
    <scope>NUCLEOTIDE SEQUENCE</scope>
    <source>
        <strain evidence="6">SP2T</strain>
    </source>
</reference>
<dbReference type="InterPro" id="IPR011006">
    <property type="entry name" value="CheY-like_superfamily"/>
</dbReference>
<accession>A0A8E6B5M4</accession>
<dbReference type="InterPro" id="IPR001789">
    <property type="entry name" value="Sig_transdc_resp-reg_receiver"/>
</dbReference>
<dbReference type="PANTHER" id="PTHR44591:SF3">
    <property type="entry name" value="RESPONSE REGULATORY DOMAIN-CONTAINING PROTEIN"/>
    <property type="match status" value="1"/>
</dbReference>
<dbReference type="SMART" id="SM00448">
    <property type="entry name" value="REC"/>
    <property type="match status" value="1"/>
</dbReference>
<feature type="modified residue" description="4-aspartylphosphate" evidence="4">
    <location>
        <position position="435"/>
    </location>
</feature>
<feature type="domain" description="Response regulatory" evidence="5">
    <location>
        <begin position="386"/>
        <end position="502"/>
    </location>
</feature>
<dbReference type="EMBL" id="CP074694">
    <property type="protein sequence ID" value="QVL31581.1"/>
    <property type="molecule type" value="Genomic_DNA"/>
</dbReference>
<dbReference type="SUPFAM" id="SSF55781">
    <property type="entry name" value="GAF domain-like"/>
    <property type="match status" value="1"/>
</dbReference>
<evidence type="ECO:0000256" key="2">
    <source>
        <dbReference type="ARBA" id="ARBA00022679"/>
    </source>
</evidence>
<dbReference type="Proteomes" id="UP000676194">
    <property type="component" value="Chromosome"/>
</dbReference>
<dbReference type="SUPFAM" id="SSF52172">
    <property type="entry name" value="CheY-like"/>
    <property type="match status" value="1"/>
</dbReference>
<dbReference type="PROSITE" id="PS50110">
    <property type="entry name" value="RESPONSE_REGULATORY"/>
    <property type="match status" value="1"/>
</dbReference>
<gene>
    <name evidence="6" type="ORF">KIH39_22480</name>
</gene>
<evidence type="ECO:0000256" key="1">
    <source>
        <dbReference type="ARBA" id="ARBA00022553"/>
    </source>
</evidence>
<dbReference type="GO" id="GO:0016301">
    <property type="term" value="F:kinase activity"/>
    <property type="evidence" value="ECO:0007669"/>
    <property type="project" value="UniProtKB-KW"/>
</dbReference>
<dbReference type="CDD" id="cd17546">
    <property type="entry name" value="REC_hyHK_CKI1_RcsC-like"/>
    <property type="match status" value="1"/>
</dbReference>
<keyword evidence="2" id="KW-0808">Transferase</keyword>
<dbReference type="KEGG" id="tsph:KIH39_22480"/>
<dbReference type="InterPro" id="IPR035965">
    <property type="entry name" value="PAS-like_dom_sf"/>
</dbReference>
<dbReference type="AlphaFoldDB" id="A0A8E6B5M4"/>
<evidence type="ECO:0000313" key="6">
    <source>
        <dbReference type="EMBL" id="QVL31581.1"/>
    </source>
</evidence>
<dbReference type="SUPFAM" id="SSF55785">
    <property type="entry name" value="PYP-like sensor domain (PAS domain)"/>
    <property type="match status" value="1"/>
</dbReference>
<dbReference type="PANTHER" id="PTHR44591">
    <property type="entry name" value="STRESS RESPONSE REGULATOR PROTEIN 1"/>
    <property type="match status" value="1"/>
</dbReference>
<name>A0A8E6B5M4_9BACT</name>
<evidence type="ECO:0000256" key="3">
    <source>
        <dbReference type="ARBA" id="ARBA00022777"/>
    </source>
</evidence>
<dbReference type="Gene3D" id="3.40.50.2300">
    <property type="match status" value="1"/>
</dbReference>
<dbReference type="Pfam" id="PF00072">
    <property type="entry name" value="Response_reg"/>
    <property type="match status" value="1"/>
</dbReference>